<gene>
    <name evidence="4" type="ORF">NCTC11546_00214</name>
</gene>
<dbReference type="AlphaFoldDB" id="A0A2X2R9F0"/>
<evidence type="ECO:0000256" key="2">
    <source>
        <dbReference type="SAM" id="Phobius"/>
    </source>
</evidence>
<feature type="coiled-coil region" evidence="1">
    <location>
        <begin position="93"/>
        <end position="127"/>
    </location>
</feature>
<accession>A0A2X2R9F0</accession>
<evidence type="ECO:0000256" key="1">
    <source>
        <dbReference type="SAM" id="Coils"/>
    </source>
</evidence>
<dbReference type="Proteomes" id="UP000249891">
    <property type="component" value="Unassembled WGS sequence"/>
</dbReference>
<name>A0A2X2R9F0_CAPOC</name>
<keyword evidence="2" id="KW-0812">Transmembrane</keyword>
<keyword evidence="3" id="KW-0732">Signal</keyword>
<keyword evidence="2" id="KW-1133">Transmembrane helix</keyword>
<feature type="transmembrane region" description="Helical" evidence="2">
    <location>
        <begin position="141"/>
        <end position="163"/>
    </location>
</feature>
<evidence type="ECO:0008006" key="6">
    <source>
        <dbReference type="Google" id="ProtNLM"/>
    </source>
</evidence>
<dbReference type="EMBL" id="UARG01000017">
    <property type="protein sequence ID" value="SQA77012.1"/>
    <property type="molecule type" value="Genomic_DNA"/>
</dbReference>
<reference evidence="4 5" key="1">
    <citation type="submission" date="2018-06" db="EMBL/GenBank/DDBJ databases">
        <authorList>
            <consortium name="Pathogen Informatics"/>
            <person name="Doyle S."/>
        </authorList>
    </citation>
    <scope>NUCLEOTIDE SEQUENCE [LARGE SCALE GENOMIC DNA]</scope>
    <source>
        <strain evidence="4 5">NCTC11546</strain>
    </source>
</reference>
<dbReference type="SUPFAM" id="SSF58100">
    <property type="entry name" value="Bacterial hemolysins"/>
    <property type="match status" value="1"/>
</dbReference>
<keyword evidence="2" id="KW-0472">Membrane</keyword>
<dbReference type="Gene3D" id="1.20.5.340">
    <property type="match status" value="1"/>
</dbReference>
<protein>
    <recommendedName>
        <fullName evidence="6">tRNA (Guanine-N1)-methyltransferase</fullName>
    </recommendedName>
</protein>
<evidence type="ECO:0000313" key="4">
    <source>
        <dbReference type="EMBL" id="SQA77012.1"/>
    </source>
</evidence>
<evidence type="ECO:0000256" key="3">
    <source>
        <dbReference type="SAM" id="SignalP"/>
    </source>
</evidence>
<dbReference type="RefSeq" id="WP_128090645.1">
    <property type="nucleotide sequence ID" value="NZ_UARG01000017.1"/>
</dbReference>
<sequence>MKKLIIMMALSAFSGVSIKAQDATTTSFNSQKTASTTVEVQPEEPKPTSLPEQFQRMIDRAGSWQNYKMFDKVKLASFQRSMADSVNNIKSRLAAEKGKVKTHEETIKTLNDNIASLQTTLDQTRNEKDSMNLFGALLSKGLYNTIMWGIIIALGVLLVLYIYKYSNGNIVTRKSLHQLSELQEEYESYRKAAIEREQKVRRQLQDEINKHR</sequence>
<proteinExistence type="predicted"/>
<feature type="signal peptide" evidence="3">
    <location>
        <begin position="1"/>
        <end position="19"/>
    </location>
</feature>
<feature type="chain" id="PRO_5015882507" description="tRNA (Guanine-N1)-methyltransferase" evidence="3">
    <location>
        <begin position="20"/>
        <end position="212"/>
    </location>
</feature>
<keyword evidence="1" id="KW-0175">Coiled coil</keyword>
<organism evidence="4 5">
    <name type="scientific">Capnocytophaga ochracea</name>
    <dbReference type="NCBI Taxonomy" id="1018"/>
    <lineage>
        <taxon>Bacteria</taxon>
        <taxon>Pseudomonadati</taxon>
        <taxon>Bacteroidota</taxon>
        <taxon>Flavobacteriia</taxon>
        <taxon>Flavobacteriales</taxon>
        <taxon>Flavobacteriaceae</taxon>
        <taxon>Capnocytophaga</taxon>
    </lineage>
</organism>
<evidence type="ECO:0000313" key="5">
    <source>
        <dbReference type="Proteomes" id="UP000249891"/>
    </source>
</evidence>